<evidence type="ECO:0000313" key="3">
    <source>
        <dbReference type="EMBL" id="ADN51889.1"/>
    </source>
</evidence>
<gene>
    <name evidence="3" type="ordered locus">Vdis_2525</name>
</gene>
<protein>
    <submittedName>
        <fullName evidence="3">Dihydrodipicolinate synthetase</fullName>
    </submittedName>
</protein>
<evidence type="ECO:0000256" key="1">
    <source>
        <dbReference type="PIRSR" id="PIRSR001365-1"/>
    </source>
</evidence>
<evidence type="ECO:0000313" key="4">
    <source>
        <dbReference type="Proteomes" id="UP000006681"/>
    </source>
</evidence>
<dbReference type="PANTHER" id="PTHR42849:SF1">
    <property type="entry name" value="N-ACETYLNEURAMINATE LYASE"/>
    <property type="match status" value="1"/>
</dbReference>
<proteinExistence type="predicted"/>
<evidence type="ECO:0000256" key="2">
    <source>
        <dbReference type="PIRSR" id="PIRSR001365-2"/>
    </source>
</evidence>
<dbReference type="PIRSF" id="PIRSF001365">
    <property type="entry name" value="DHDPS"/>
    <property type="match status" value="1"/>
</dbReference>
<dbReference type="Gene3D" id="3.20.20.70">
    <property type="entry name" value="Aldolase class I"/>
    <property type="match status" value="1"/>
</dbReference>
<sequence length="293" mass="32284">MRFGGAVAEVFIPLNASGDVDEGRVGAMLDFLLRRGVEGFYVGGFGAEAFAFTTEERLGFLRMVVDYVRDKVPVSFLVSEMSIKRAVEVVREVSKVGVDVLTIPQPYPQQFGERGILDYVCTLSREFSGDVMLYNEPAVGNPLSPSMVIKILDKCSNIKYLKDSSHDMIGLHTILSAHPELRVMAGSDGLIYDIMLAGGVGIVSLVINPFPELIVRIVNELRNGNYAEARRLQEFIVRVRGVLKAGGLSGGYRYAMSLVGMDIGKPRPPYEDPDERTKEFIRSSLISLGLIKQ</sequence>
<dbReference type="HOGENOM" id="CLU_049343_7_0_2"/>
<reference evidence="3 4" key="1">
    <citation type="journal article" date="2010" name="Stand. Genomic Sci.">
        <title>Complete genome sequence of Vulcanisaeta distributa type strain (IC-017).</title>
        <authorList>
            <person name="Mavromatis K."/>
            <person name="Sikorski J."/>
            <person name="Pabst E."/>
            <person name="Teshima H."/>
            <person name="Lapidus A."/>
            <person name="Lucas S."/>
            <person name="Nolan M."/>
            <person name="Glavina Del Rio T."/>
            <person name="Cheng J.F."/>
            <person name="Bruce D."/>
            <person name="Goodwin L."/>
            <person name="Pitluck S."/>
            <person name="Liolios K."/>
            <person name="Ivanova N."/>
            <person name="Mikhailova N."/>
            <person name="Pati A."/>
            <person name="Chen A."/>
            <person name="Palaniappan K."/>
            <person name="Land M."/>
            <person name="Hauser L."/>
            <person name="Chang Y.J."/>
            <person name="Jeffries C.D."/>
            <person name="Rohde M."/>
            <person name="Spring S."/>
            <person name="Goker M."/>
            <person name="Wirth R."/>
            <person name="Woyke T."/>
            <person name="Bristow J."/>
            <person name="Eisen J.A."/>
            <person name="Markowitz V."/>
            <person name="Hugenholtz P."/>
            <person name="Klenk H.P."/>
            <person name="Kyrpides N.C."/>
        </authorList>
    </citation>
    <scope>NUCLEOTIDE SEQUENCE [LARGE SCALE GENOMIC DNA]</scope>
    <source>
        <strain evidence="4">DSM 14429 / JCM 11212 / NBRC 100878 / IC-017</strain>
    </source>
</reference>
<dbReference type="GO" id="GO:0005829">
    <property type="term" value="C:cytosol"/>
    <property type="evidence" value="ECO:0007669"/>
    <property type="project" value="TreeGrafter"/>
</dbReference>
<keyword evidence="4" id="KW-1185">Reference proteome</keyword>
<dbReference type="KEGG" id="vdi:Vdis_2525"/>
<dbReference type="GO" id="GO:0019262">
    <property type="term" value="P:N-acetylneuraminate catabolic process"/>
    <property type="evidence" value="ECO:0007669"/>
    <property type="project" value="TreeGrafter"/>
</dbReference>
<dbReference type="EMBL" id="CP002100">
    <property type="protein sequence ID" value="ADN51889.1"/>
    <property type="molecule type" value="Genomic_DNA"/>
</dbReference>
<dbReference type="STRING" id="572478.Vdis_2525"/>
<dbReference type="CDD" id="cd00408">
    <property type="entry name" value="DHDPS-like"/>
    <property type="match status" value="1"/>
</dbReference>
<dbReference type="RefSeq" id="WP_013337614.1">
    <property type="nucleotide sequence ID" value="NC_014537.1"/>
</dbReference>
<dbReference type="Proteomes" id="UP000006681">
    <property type="component" value="Chromosome"/>
</dbReference>
<feature type="active site" description="Proton donor/acceptor" evidence="1">
    <location>
        <position position="134"/>
    </location>
</feature>
<dbReference type="GO" id="GO:0008747">
    <property type="term" value="F:N-acetylneuraminate lyase activity"/>
    <property type="evidence" value="ECO:0007669"/>
    <property type="project" value="TreeGrafter"/>
</dbReference>
<dbReference type="SMART" id="SM01130">
    <property type="entry name" value="DHDPS"/>
    <property type="match status" value="1"/>
</dbReference>
<reference evidence="4" key="2">
    <citation type="journal article" date="2010" name="Stand. Genomic Sci.">
        <title>Complete genome sequence of Vulcanisaeta distributa type strain (IC-017T).</title>
        <authorList>
            <person name="Mavromatis K."/>
            <person name="Sikorski J."/>
            <person name="Pabst E."/>
            <person name="Teshima H."/>
            <person name="Lapidus A."/>
            <person name="Lucas S."/>
            <person name="Nolan M."/>
            <person name="Glavina Del Rio T."/>
            <person name="Cheng J."/>
            <person name="Bruce D."/>
            <person name="Goodwin L."/>
            <person name="Pitluck S."/>
            <person name="Liolios K."/>
            <person name="Ivanova N."/>
            <person name="Mikhailova N."/>
            <person name="Pati A."/>
            <person name="Chen A."/>
            <person name="Palaniappan K."/>
            <person name="Land M."/>
            <person name="Hauser L."/>
            <person name="Chang Y."/>
            <person name="Jeffries C."/>
            <person name="Rohde M."/>
            <person name="Spring S."/>
            <person name="Goker M."/>
            <person name="Wirth R."/>
            <person name="Woyke T."/>
            <person name="Bristow J."/>
            <person name="Eisen J."/>
            <person name="Markowitz V."/>
            <person name="Hugenholtz P."/>
            <person name="Klenk H."/>
            <person name="Kyrpides N."/>
        </authorList>
    </citation>
    <scope>NUCLEOTIDE SEQUENCE [LARGE SCALE GENOMIC DNA]</scope>
    <source>
        <strain evidence="4">DSM 14429 / JCM 11212 / NBRC 100878 / IC-017</strain>
    </source>
</reference>
<accession>E1QS57</accession>
<dbReference type="Pfam" id="PF00701">
    <property type="entry name" value="DHDPS"/>
    <property type="match status" value="1"/>
</dbReference>
<dbReference type="OrthoDB" id="33636at2157"/>
<dbReference type="eggNOG" id="arCOG04172">
    <property type="taxonomic scope" value="Archaea"/>
</dbReference>
<dbReference type="GeneID" id="9753485"/>
<dbReference type="PANTHER" id="PTHR42849">
    <property type="entry name" value="N-ACETYLNEURAMINATE LYASE"/>
    <property type="match status" value="1"/>
</dbReference>
<feature type="binding site" evidence="2">
    <location>
        <position position="203"/>
    </location>
    <ligand>
        <name>pyruvate</name>
        <dbReference type="ChEBI" id="CHEBI:15361"/>
    </ligand>
</feature>
<name>E1QS57_VULDI</name>
<dbReference type="AlphaFoldDB" id="E1QS57"/>
<dbReference type="GO" id="GO:0008675">
    <property type="term" value="F:2-dehydro-3-deoxy-phosphogluconate aldolase activity"/>
    <property type="evidence" value="ECO:0007669"/>
    <property type="project" value="UniProtKB-ARBA"/>
</dbReference>
<dbReference type="SUPFAM" id="SSF51569">
    <property type="entry name" value="Aldolase"/>
    <property type="match status" value="1"/>
</dbReference>
<organism evidence="3 4">
    <name type="scientific">Vulcanisaeta distributa (strain DSM 14429 / JCM 11212 / NBRC 100878 / IC-017)</name>
    <dbReference type="NCBI Taxonomy" id="572478"/>
    <lineage>
        <taxon>Archaea</taxon>
        <taxon>Thermoproteota</taxon>
        <taxon>Thermoprotei</taxon>
        <taxon>Thermoproteales</taxon>
        <taxon>Thermoproteaceae</taxon>
        <taxon>Vulcanisaeta</taxon>
    </lineage>
</organism>
<dbReference type="InterPro" id="IPR013785">
    <property type="entry name" value="Aldolase_TIM"/>
</dbReference>
<dbReference type="InterPro" id="IPR002220">
    <property type="entry name" value="DapA-like"/>
</dbReference>
<feature type="active site" description="Schiff-base intermediate with substrate" evidence="1">
    <location>
        <position position="162"/>
    </location>
</feature>